<name>A0A5B2VKD1_9BACT</name>
<evidence type="ECO:0000313" key="1">
    <source>
        <dbReference type="EMBL" id="KAA2239531.1"/>
    </source>
</evidence>
<organism evidence="1 2">
    <name type="scientific">Chitinophaga agrisoli</name>
    <dbReference type="NCBI Taxonomy" id="2607653"/>
    <lineage>
        <taxon>Bacteria</taxon>
        <taxon>Pseudomonadati</taxon>
        <taxon>Bacteroidota</taxon>
        <taxon>Chitinophagia</taxon>
        <taxon>Chitinophagales</taxon>
        <taxon>Chitinophagaceae</taxon>
        <taxon>Chitinophaga</taxon>
    </lineage>
</organism>
<reference evidence="1 2" key="1">
    <citation type="submission" date="2019-09" db="EMBL/GenBank/DDBJ databases">
        <title>Chitinophaga ginsengihumi sp. nov., isolated from soil of ginseng rhizosphere.</title>
        <authorList>
            <person name="Lee J."/>
        </authorList>
    </citation>
    <scope>NUCLEOTIDE SEQUENCE [LARGE SCALE GENOMIC DNA]</scope>
    <source>
        <strain evidence="1 2">BN140078</strain>
    </source>
</reference>
<comment type="caution">
    <text evidence="1">The sequence shown here is derived from an EMBL/GenBank/DDBJ whole genome shotgun (WGS) entry which is preliminary data.</text>
</comment>
<dbReference type="RefSeq" id="WP_149840710.1">
    <property type="nucleotide sequence ID" value="NZ_VUOC01000004.1"/>
</dbReference>
<protein>
    <submittedName>
        <fullName evidence="1">Uncharacterized protein</fullName>
    </submittedName>
</protein>
<keyword evidence="2" id="KW-1185">Reference proteome</keyword>
<reference evidence="1 2" key="2">
    <citation type="submission" date="2019-09" db="EMBL/GenBank/DDBJ databases">
        <authorList>
            <person name="Jin C."/>
        </authorList>
    </citation>
    <scope>NUCLEOTIDE SEQUENCE [LARGE SCALE GENOMIC DNA]</scope>
    <source>
        <strain evidence="1 2">BN140078</strain>
    </source>
</reference>
<sequence>MISTSNYSALPDRNRLRNICKSIAVIEAIIAEDWNDRYYTYNSKWAKNKEVASMRDGSGDEMLVLFTADGCVINGLAHEFYPKDKAKLTQGLPGIYNEFMFGEPVQTIGTTFCIWANSDGAWQIGQPESFADGSEGLLGIFDGQPETYIDWATDYYEDDFEANEDVLKTITDIYQGHTLTTAMVLTINKEFDHWEQLKEDLEEIDYPNELE</sequence>
<dbReference type="Proteomes" id="UP000324611">
    <property type="component" value="Unassembled WGS sequence"/>
</dbReference>
<dbReference type="AlphaFoldDB" id="A0A5B2VKD1"/>
<evidence type="ECO:0000313" key="2">
    <source>
        <dbReference type="Proteomes" id="UP000324611"/>
    </source>
</evidence>
<dbReference type="EMBL" id="VUOC01000004">
    <property type="protein sequence ID" value="KAA2239531.1"/>
    <property type="molecule type" value="Genomic_DNA"/>
</dbReference>
<proteinExistence type="predicted"/>
<gene>
    <name evidence="1" type="ORF">F0L74_25360</name>
</gene>
<accession>A0A5B2VKD1</accession>